<evidence type="ECO:0000313" key="1">
    <source>
        <dbReference type="EMBL" id="KAI5652487.1"/>
    </source>
</evidence>
<keyword evidence="2" id="KW-1185">Reference proteome</keyword>
<evidence type="ECO:0000313" key="2">
    <source>
        <dbReference type="Proteomes" id="UP001060085"/>
    </source>
</evidence>
<reference evidence="2" key="1">
    <citation type="journal article" date="2023" name="Nat. Plants">
        <title>Single-cell RNA sequencing provides a high-resolution roadmap for understanding the multicellular compartmentation of specialized metabolism.</title>
        <authorList>
            <person name="Sun S."/>
            <person name="Shen X."/>
            <person name="Li Y."/>
            <person name="Li Y."/>
            <person name="Wang S."/>
            <person name="Li R."/>
            <person name="Zhang H."/>
            <person name="Shen G."/>
            <person name="Guo B."/>
            <person name="Wei J."/>
            <person name="Xu J."/>
            <person name="St-Pierre B."/>
            <person name="Chen S."/>
            <person name="Sun C."/>
        </authorList>
    </citation>
    <scope>NUCLEOTIDE SEQUENCE [LARGE SCALE GENOMIC DNA]</scope>
</reference>
<gene>
    <name evidence="1" type="ORF">M9H77_29674</name>
</gene>
<dbReference type="Proteomes" id="UP001060085">
    <property type="component" value="Linkage Group LG07"/>
</dbReference>
<protein>
    <submittedName>
        <fullName evidence="1">Uncharacterized protein</fullName>
    </submittedName>
</protein>
<dbReference type="EMBL" id="CM044707">
    <property type="protein sequence ID" value="KAI5652487.1"/>
    <property type="molecule type" value="Genomic_DNA"/>
</dbReference>
<sequence>MRDSSLRLSSSTQFQMDDAIWVAEKDAVKAKLDWVERVNPKGKVLYLPITRPTEKCLVRIEKLPIYAKTTPSINIDQEFVPLCINIINKKYSIPEIELYFLLFFFFLGCNLTITL</sequence>
<comment type="caution">
    <text evidence="1">The sequence shown here is derived from an EMBL/GenBank/DDBJ whole genome shotgun (WGS) entry which is preliminary data.</text>
</comment>
<name>A0ACB9ZXP6_CATRO</name>
<proteinExistence type="predicted"/>
<accession>A0ACB9ZXP6</accession>
<organism evidence="1 2">
    <name type="scientific">Catharanthus roseus</name>
    <name type="common">Madagascar periwinkle</name>
    <name type="synonym">Vinca rosea</name>
    <dbReference type="NCBI Taxonomy" id="4058"/>
    <lineage>
        <taxon>Eukaryota</taxon>
        <taxon>Viridiplantae</taxon>
        <taxon>Streptophyta</taxon>
        <taxon>Embryophyta</taxon>
        <taxon>Tracheophyta</taxon>
        <taxon>Spermatophyta</taxon>
        <taxon>Magnoliopsida</taxon>
        <taxon>eudicotyledons</taxon>
        <taxon>Gunneridae</taxon>
        <taxon>Pentapetalae</taxon>
        <taxon>asterids</taxon>
        <taxon>lamiids</taxon>
        <taxon>Gentianales</taxon>
        <taxon>Apocynaceae</taxon>
        <taxon>Rauvolfioideae</taxon>
        <taxon>Vinceae</taxon>
        <taxon>Catharanthinae</taxon>
        <taxon>Catharanthus</taxon>
    </lineage>
</organism>